<comment type="caution">
    <text evidence="2">The sequence shown here is derived from an EMBL/GenBank/DDBJ whole genome shotgun (WGS) entry which is preliminary data.</text>
</comment>
<reference evidence="2" key="2">
    <citation type="journal article" date="2022" name="Microbiol. Resour. Announc.">
        <title>Whole-Genome Sequence of Entomortierella parvispora E1425, a Mucoromycotan Fungus Associated with Burkholderiaceae-Related Endosymbiotic Bacteria.</title>
        <authorList>
            <person name="Herlambang A."/>
            <person name="Guo Y."/>
            <person name="Takashima Y."/>
            <person name="Narisawa K."/>
            <person name="Ohta H."/>
            <person name="Nishizawa T."/>
        </authorList>
    </citation>
    <scope>NUCLEOTIDE SEQUENCE</scope>
    <source>
        <strain evidence="2">E1425</strain>
    </source>
</reference>
<reference evidence="2" key="1">
    <citation type="submission" date="2021-11" db="EMBL/GenBank/DDBJ databases">
        <authorList>
            <person name="Herlambang A."/>
            <person name="Guo Y."/>
            <person name="Takashima Y."/>
            <person name="Nishizawa T."/>
        </authorList>
    </citation>
    <scope>NUCLEOTIDE SEQUENCE</scope>
    <source>
        <strain evidence="2">E1425</strain>
    </source>
</reference>
<proteinExistence type="predicted"/>
<feature type="compositionally biased region" description="Low complexity" evidence="1">
    <location>
        <begin position="59"/>
        <end position="73"/>
    </location>
</feature>
<evidence type="ECO:0000313" key="3">
    <source>
        <dbReference type="Proteomes" id="UP000827284"/>
    </source>
</evidence>
<feature type="region of interest" description="Disordered" evidence="1">
    <location>
        <begin position="54"/>
        <end position="110"/>
    </location>
</feature>
<gene>
    <name evidence="2" type="ORF">EMPS_09516</name>
</gene>
<feature type="region of interest" description="Disordered" evidence="1">
    <location>
        <begin position="1"/>
        <end position="33"/>
    </location>
</feature>
<sequence>MVPESPRHNHNHNHNEQKVAEMNPMASKLHHSIESEYQLPFDKIATMDSHSIHAEALSEKLQQLKQEQQLGQQPNGRHSHHASSSSRHNHRHDEHSSTSEKKSPHDALQAILNRIDKQHQEKELEKEKERELEAELLRRHNHPRLSPELIRDHLHHTLKQNHGNANLRHS</sequence>
<evidence type="ECO:0000313" key="2">
    <source>
        <dbReference type="EMBL" id="GJJ77157.1"/>
    </source>
</evidence>
<dbReference type="Proteomes" id="UP000827284">
    <property type="component" value="Unassembled WGS sequence"/>
</dbReference>
<feature type="compositionally biased region" description="Basic and acidic residues" evidence="1">
    <location>
        <begin position="91"/>
        <end position="105"/>
    </location>
</feature>
<accession>A0A9P3HIB3</accession>
<name>A0A9P3HIB3_9FUNG</name>
<organism evidence="2 3">
    <name type="scientific">Entomortierella parvispora</name>
    <dbReference type="NCBI Taxonomy" id="205924"/>
    <lineage>
        <taxon>Eukaryota</taxon>
        <taxon>Fungi</taxon>
        <taxon>Fungi incertae sedis</taxon>
        <taxon>Mucoromycota</taxon>
        <taxon>Mortierellomycotina</taxon>
        <taxon>Mortierellomycetes</taxon>
        <taxon>Mortierellales</taxon>
        <taxon>Mortierellaceae</taxon>
        <taxon>Entomortierella</taxon>
    </lineage>
</organism>
<dbReference type="AlphaFoldDB" id="A0A9P3HIB3"/>
<evidence type="ECO:0000256" key="1">
    <source>
        <dbReference type="SAM" id="MobiDB-lite"/>
    </source>
</evidence>
<keyword evidence="3" id="KW-1185">Reference proteome</keyword>
<protein>
    <submittedName>
        <fullName evidence="2">Uncharacterized protein</fullName>
    </submittedName>
</protein>
<dbReference type="EMBL" id="BQFW01000013">
    <property type="protein sequence ID" value="GJJ77157.1"/>
    <property type="molecule type" value="Genomic_DNA"/>
</dbReference>
<dbReference type="OrthoDB" id="2449872at2759"/>